<evidence type="ECO:0000313" key="4">
    <source>
        <dbReference type="EMBL" id="PVW16263.1"/>
    </source>
</evidence>
<evidence type="ECO:0000256" key="3">
    <source>
        <dbReference type="SAM" id="SignalP"/>
    </source>
</evidence>
<protein>
    <submittedName>
        <fullName evidence="4">Uncharacterized protein</fullName>
    </submittedName>
</protein>
<evidence type="ECO:0000256" key="1">
    <source>
        <dbReference type="SAM" id="Coils"/>
    </source>
</evidence>
<proteinExistence type="predicted"/>
<feature type="signal peptide" evidence="3">
    <location>
        <begin position="1"/>
        <end position="22"/>
    </location>
</feature>
<dbReference type="EMBL" id="QEHR01000002">
    <property type="protein sequence ID" value="PVW16263.1"/>
    <property type="molecule type" value="Genomic_DNA"/>
</dbReference>
<feature type="transmembrane region" description="Helical" evidence="2">
    <location>
        <begin position="182"/>
        <end position="200"/>
    </location>
</feature>
<evidence type="ECO:0000256" key="2">
    <source>
        <dbReference type="SAM" id="Phobius"/>
    </source>
</evidence>
<feature type="coiled-coil region" evidence="1">
    <location>
        <begin position="383"/>
        <end position="421"/>
    </location>
</feature>
<sequence length="447" mass="49930">MKPLKTMFLISFLCFGILKCFAQPYTLDKEIEPIKLQLQKDTRKGHEGGKFLATLGSVDATKYYYVKGHDMFQFVDVLVKALSNQQPLEVTLVNDNWKDVVELQSTQTAKDGIVHFKIRAYSSFGLKINSPSREKINYSIIVQASKPHKTYLGSPFTKIKESNMKAGAEMDTPIASSGNSNIWLYIILGIAILVIGVLAGKLMGRKAAIVIGLISIPLQGLAQDTATPGFFHQDQYFNGEDLENGTFESALKKGLGDGYDPSDDIEDLNSKLKSIKDFLDNAVNLYKSYTGLGACINSTPPPGEPRIPSFCALPTTDAGFEDDSNCAGCFLNAREQFNNVRYLFEQLSTIYKCTKTFSNAALSFGDNASGIHGVSGMAWQAERRKIEKSITELEQAYDKKYAELLQSLSDAMLKLSECEAQYGVEDWFDRFGYMYFEFIQDKYKRKD</sequence>
<evidence type="ECO:0000313" key="5">
    <source>
        <dbReference type="Proteomes" id="UP000245962"/>
    </source>
</evidence>
<keyword evidence="1" id="KW-0175">Coiled coil</keyword>
<comment type="caution">
    <text evidence="4">The sequence shown here is derived from an EMBL/GenBank/DDBJ whole genome shotgun (WGS) entry which is preliminary data.</text>
</comment>
<name>A0A2U0I580_9FLAO</name>
<reference evidence="4 5" key="1">
    <citation type="submission" date="2018-04" db="EMBL/GenBank/DDBJ databases">
        <title>Marixanthomonas spongiae HN-E44 sp. nov., isolated from a marine sponge.</title>
        <authorList>
            <person name="Luo L."/>
            <person name="Zhuang L."/>
        </authorList>
    </citation>
    <scope>NUCLEOTIDE SEQUENCE [LARGE SCALE GENOMIC DNA]</scope>
    <source>
        <strain evidence="4 5">HN-E44</strain>
    </source>
</reference>
<dbReference type="Proteomes" id="UP000245962">
    <property type="component" value="Unassembled WGS sequence"/>
</dbReference>
<accession>A0A2U0I580</accession>
<gene>
    <name evidence="4" type="ORF">DDV96_03060</name>
</gene>
<keyword evidence="5" id="KW-1185">Reference proteome</keyword>
<feature type="chain" id="PRO_5015656678" evidence="3">
    <location>
        <begin position="23"/>
        <end position="447"/>
    </location>
</feature>
<keyword evidence="2" id="KW-0812">Transmembrane</keyword>
<dbReference type="RefSeq" id="WP_116693281.1">
    <property type="nucleotide sequence ID" value="NZ_QEHR01000002.1"/>
</dbReference>
<keyword evidence="3" id="KW-0732">Signal</keyword>
<organism evidence="4 5">
    <name type="scientific">Marixanthomonas spongiae</name>
    <dbReference type="NCBI Taxonomy" id="2174845"/>
    <lineage>
        <taxon>Bacteria</taxon>
        <taxon>Pseudomonadati</taxon>
        <taxon>Bacteroidota</taxon>
        <taxon>Flavobacteriia</taxon>
        <taxon>Flavobacteriales</taxon>
        <taxon>Flavobacteriaceae</taxon>
        <taxon>Marixanthomonas</taxon>
    </lineage>
</organism>
<dbReference type="OrthoDB" id="6057700at2"/>
<dbReference type="AlphaFoldDB" id="A0A2U0I580"/>
<keyword evidence="2" id="KW-0472">Membrane</keyword>
<keyword evidence="2" id="KW-1133">Transmembrane helix</keyword>